<dbReference type="AlphaFoldDB" id="A0A0B7BBG4"/>
<sequence>KAELLSLLMGTQHMNNLKTPENKMDFLPDSQLAIQALDAKSADSTVQNIERELVQVSKDKNSQAVDS</sequence>
<feature type="non-terminal residue" evidence="1">
    <location>
        <position position="1"/>
    </location>
</feature>
<name>A0A0B7BBG4_9EUPU</name>
<accession>A0A0B7BBG4</accession>
<protein>
    <submittedName>
        <fullName evidence="1">Uncharacterized protein</fullName>
    </submittedName>
</protein>
<dbReference type="EMBL" id="HACG01042766">
    <property type="protein sequence ID" value="CEK89631.1"/>
    <property type="molecule type" value="Transcribed_RNA"/>
</dbReference>
<gene>
    <name evidence="1" type="primary">ORF172098</name>
</gene>
<reference evidence="1" key="1">
    <citation type="submission" date="2014-12" db="EMBL/GenBank/DDBJ databases">
        <title>Insight into the proteome of Arion vulgaris.</title>
        <authorList>
            <person name="Aradska J."/>
            <person name="Bulat T."/>
            <person name="Smidak R."/>
            <person name="Sarate P."/>
            <person name="Gangsoo J."/>
            <person name="Sialana F."/>
            <person name="Bilban M."/>
            <person name="Lubec G."/>
        </authorList>
    </citation>
    <scope>NUCLEOTIDE SEQUENCE</scope>
    <source>
        <tissue evidence="1">Skin</tissue>
    </source>
</reference>
<evidence type="ECO:0000313" key="1">
    <source>
        <dbReference type="EMBL" id="CEK89631.1"/>
    </source>
</evidence>
<organism evidence="1">
    <name type="scientific">Arion vulgaris</name>
    <dbReference type="NCBI Taxonomy" id="1028688"/>
    <lineage>
        <taxon>Eukaryota</taxon>
        <taxon>Metazoa</taxon>
        <taxon>Spiralia</taxon>
        <taxon>Lophotrochozoa</taxon>
        <taxon>Mollusca</taxon>
        <taxon>Gastropoda</taxon>
        <taxon>Heterobranchia</taxon>
        <taxon>Euthyneura</taxon>
        <taxon>Panpulmonata</taxon>
        <taxon>Eupulmonata</taxon>
        <taxon>Stylommatophora</taxon>
        <taxon>Helicina</taxon>
        <taxon>Arionoidea</taxon>
        <taxon>Arionidae</taxon>
        <taxon>Arion</taxon>
    </lineage>
</organism>
<proteinExistence type="predicted"/>
<feature type="non-terminal residue" evidence="1">
    <location>
        <position position="67"/>
    </location>
</feature>